<comment type="caution">
    <text evidence="4">The sequence shown here is derived from an EMBL/GenBank/DDBJ whole genome shotgun (WGS) entry which is preliminary data.</text>
</comment>
<protein>
    <submittedName>
        <fullName evidence="4">Thioesterase</fullName>
    </submittedName>
</protein>
<sequence length="266" mass="29006">MEAIVRPDPRPDASHALVCFSFSGGGTARMRSWARVLPPHVELLLVCYPGREGRFVEPFAADWDALVADAVRVVHHAVTVPYTVPYTVLGHSLGAWVAFEVAVRMGRLGRAPTTVVASASEPPTRWRHKRTRPPTAADTDDELIAWMGRVGQVPAAVLAEPELRAMAVDVLRADIRVSDSYRYRPGVRVDAPIQVLHGTRDHDVDPGTLFDWADLTTASCLIEAVDGGHFYTDEIWASLPTLVYGGADPPTTRRVGSWDPALTQAG</sequence>
<feature type="domain" description="Thioesterase" evidence="3">
    <location>
        <begin position="17"/>
        <end position="232"/>
    </location>
</feature>
<comment type="similarity">
    <text evidence="1">Belongs to the thioesterase family.</text>
</comment>
<dbReference type="PANTHER" id="PTHR11487:SF0">
    <property type="entry name" value="S-ACYL FATTY ACID SYNTHASE THIOESTERASE, MEDIUM CHAIN"/>
    <property type="match status" value="1"/>
</dbReference>
<feature type="region of interest" description="Disordered" evidence="2">
    <location>
        <begin position="114"/>
        <end position="136"/>
    </location>
</feature>
<dbReference type="InterPro" id="IPR012223">
    <property type="entry name" value="TEII"/>
</dbReference>
<name>A0A8J4A417_9ACTN</name>
<dbReference type="RefSeq" id="WP_203933652.1">
    <property type="nucleotide sequence ID" value="NZ_BOPH01000125.1"/>
</dbReference>
<evidence type="ECO:0000256" key="2">
    <source>
        <dbReference type="SAM" id="MobiDB-lite"/>
    </source>
</evidence>
<evidence type="ECO:0000259" key="3">
    <source>
        <dbReference type="Pfam" id="PF00975"/>
    </source>
</evidence>
<dbReference type="AlphaFoldDB" id="A0A8J4A417"/>
<dbReference type="Proteomes" id="UP000635606">
    <property type="component" value="Unassembled WGS sequence"/>
</dbReference>
<dbReference type="InterPro" id="IPR001031">
    <property type="entry name" value="Thioesterase"/>
</dbReference>
<dbReference type="Gene3D" id="3.40.50.1820">
    <property type="entry name" value="alpha/beta hydrolase"/>
    <property type="match status" value="1"/>
</dbReference>
<evidence type="ECO:0000313" key="5">
    <source>
        <dbReference type="Proteomes" id="UP000635606"/>
    </source>
</evidence>
<reference evidence="4" key="1">
    <citation type="submission" date="2021-01" db="EMBL/GenBank/DDBJ databases">
        <title>Whole genome shotgun sequence of Virgisporangium ochraceum NBRC 16418.</title>
        <authorList>
            <person name="Komaki H."/>
            <person name="Tamura T."/>
        </authorList>
    </citation>
    <scope>NUCLEOTIDE SEQUENCE</scope>
    <source>
        <strain evidence="4">NBRC 16418</strain>
    </source>
</reference>
<gene>
    <name evidence="4" type="ORF">Voc01_087550</name>
</gene>
<dbReference type="PANTHER" id="PTHR11487">
    <property type="entry name" value="THIOESTERASE"/>
    <property type="match status" value="1"/>
</dbReference>
<dbReference type="Pfam" id="PF00975">
    <property type="entry name" value="Thioesterase"/>
    <property type="match status" value="1"/>
</dbReference>
<dbReference type="GO" id="GO:0008610">
    <property type="term" value="P:lipid biosynthetic process"/>
    <property type="evidence" value="ECO:0007669"/>
    <property type="project" value="TreeGrafter"/>
</dbReference>
<keyword evidence="5" id="KW-1185">Reference proteome</keyword>
<organism evidence="4 5">
    <name type="scientific">Virgisporangium ochraceum</name>
    <dbReference type="NCBI Taxonomy" id="65505"/>
    <lineage>
        <taxon>Bacteria</taxon>
        <taxon>Bacillati</taxon>
        <taxon>Actinomycetota</taxon>
        <taxon>Actinomycetes</taxon>
        <taxon>Micromonosporales</taxon>
        <taxon>Micromonosporaceae</taxon>
        <taxon>Virgisporangium</taxon>
    </lineage>
</organism>
<evidence type="ECO:0000313" key="4">
    <source>
        <dbReference type="EMBL" id="GIJ73838.1"/>
    </source>
</evidence>
<accession>A0A8J4A417</accession>
<dbReference type="EMBL" id="BOPH01000125">
    <property type="protein sequence ID" value="GIJ73838.1"/>
    <property type="molecule type" value="Genomic_DNA"/>
</dbReference>
<dbReference type="InterPro" id="IPR029058">
    <property type="entry name" value="AB_hydrolase_fold"/>
</dbReference>
<dbReference type="SUPFAM" id="SSF53474">
    <property type="entry name" value="alpha/beta-Hydrolases"/>
    <property type="match status" value="1"/>
</dbReference>
<evidence type="ECO:0000256" key="1">
    <source>
        <dbReference type="ARBA" id="ARBA00007169"/>
    </source>
</evidence>
<proteinExistence type="inferred from homology"/>